<evidence type="ECO:0000313" key="2">
    <source>
        <dbReference type="EMBL" id="SFG08211.1"/>
    </source>
</evidence>
<dbReference type="OrthoDB" id="839239at2"/>
<organism evidence="2 3">
    <name type="scientific">Algoriphagus hitonicola</name>
    <dbReference type="NCBI Taxonomy" id="435880"/>
    <lineage>
        <taxon>Bacteria</taxon>
        <taxon>Pseudomonadati</taxon>
        <taxon>Bacteroidota</taxon>
        <taxon>Cytophagia</taxon>
        <taxon>Cytophagales</taxon>
        <taxon>Cyclobacteriaceae</taxon>
        <taxon>Algoriphagus</taxon>
    </lineage>
</organism>
<sequence length="148" mass="17437">MNFKVYVILAFSLFWSAPIQENPDLIGKWQLVYFDGIEQIRQSSRYRNAPAEAKQDMEYRIANRLENTVYEFMEEDSLVFTDYGQKGIVQKRVKFEVGEDQVLHIFEENQTRKAKIIELTENRLVLEPISESGVLGKLIFEPWVKPEE</sequence>
<dbReference type="Pfam" id="PF13648">
    <property type="entry name" value="Lipocalin_4"/>
    <property type="match status" value="1"/>
</dbReference>
<protein>
    <submittedName>
        <fullName evidence="2">Lipocalin-like domain-containing protein</fullName>
    </submittedName>
</protein>
<dbReference type="RefSeq" id="WP_092788510.1">
    <property type="nucleotide sequence ID" value="NZ_FOPC01000001.1"/>
</dbReference>
<accession>A0A1I2P427</accession>
<dbReference type="AlphaFoldDB" id="A0A1I2P427"/>
<name>A0A1I2P427_9BACT</name>
<evidence type="ECO:0000259" key="1">
    <source>
        <dbReference type="Pfam" id="PF13648"/>
    </source>
</evidence>
<gene>
    <name evidence="2" type="ORF">SAMN04487988_101342</name>
</gene>
<dbReference type="Proteomes" id="UP000199642">
    <property type="component" value="Unassembled WGS sequence"/>
</dbReference>
<proteinExistence type="predicted"/>
<dbReference type="EMBL" id="FOPC01000001">
    <property type="protein sequence ID" value="SFG08211.1"/>
    <property type="molecule type" value="Genomic_DNA"/>
</dbReference>
<keyword evidence="3" id="KW-1185">Reference proteome</keyword>
<feature type="domain" description="Lipocalin-like" evidence="1">
    <location>
        <begin position="25"/>
        <end position="126"/>
    </location>
</feature>
<reference evidence="3" key="1">
    <citation type="submission" date="2016-10" db="EMBL/GenBank/DDBJ databases">
        <authorList>
            <person name="Varghese N."/>
            <person name="Submissions S."/>
        </authorList>
    </citation>
    <scope>NUCLEOTIDE SEQUENCE [LARGE SCALE GENOMIC DNA]</scope>
    <source>
        <strain evidence="3">DSM 19315</strain>
    </source>
</reference>
<dbReference type="STRING" id="435880.SAMN04487988_101342"/>
<evidence type="ECO:0000313" key="3">
    <source>
        <dbReference type="Proteomes" id="UP000199642"/>
    </source>
</evidence>
<dbReference type="InterPro" id="IPR024311">
    <property type="entry name" value="Lipocalin-like"/>
</dbReference>